<sequence>MHVSSPTQFESARMVVRGPIEEGLTLQYVTKNIIALTSPDEGTERAYVESLKTATINLKNKHSGHYKVWSVSRSRNDVARCLDADQCGWPPGIAPPLDRLCAICKGIEKWLAADCENVVVIHCKGDRGRVAMVISAYMHYNAICSGDDCVEERFCMQRFSERYIGANGQPSQKRYINYFASLLSGKIRVNPAPMYLHRITLTHTVGRILAFKVYERLDPVYQSCEIASKDSVKLDIEGEVRLRGDIIIKCFIINNDQRKLLFVCQLNTCALEEIVKPLILTFHKEELDLVFADPNFDNRSVFELHVSSEPVRNGTIKRKSLQENRTNSYGDFDEPEDSSVPVVEYSEIRKKPFSLPLAKEVKEQDDEEPLRDADIGKDRDAEEERDTFVEKEDRNLGSPTKNNKMPPPPVPPKPRSASAMDEPEYQHQEPRGVLPAHVRPLTHRPPSPKEGQLGRNTPSAAPNIEPDTNLIGKDRYDKASKCFSYVPAKVLKETFENPRPPRRLSLTRTIERREDYVDDVRPDEIRRVQLLPADIPRRDETPKWEDEIEAAKQQALLDELARIPTRSQSVAAQPYYMRNDYSDDRAEKPLVFDQAQRATATPTSTLQRTGSGRLKTRYGSYRQLNDEQYSSDMDDLCDPDYYLNYTNGSKTAPRPPPRQQHMGAKSVEFPRKHYQPVEKFTDPLDDILASTMSSERTSGGYHAGRPHLNGPMPPASSYSDLRDPRDQYRNRNCRSVAAVSGNHERTHTIPGEHRNDVVDAADDWLNQKLKKAKSNRNVDPDLARRRTQEKVLLEELKAKDEKVNEYADPRSTAIDPLAEFKREEERLKNTHSPFDDSPRRARQIRGKPPTPPPRERSRSPARSDRLTPSVDNYRSLNGGATSDDFDFSTLNSIVQPSYAASDRPDSRGAYSHHGHSHLRRGQSFGAGDSRPPFQYNDSSYRAQTPTHFVSGQERVAAAIYRAETPAREMYSSGTLNRSETPCGRYFPENSVVLQRSETPAFPVSRETPLPFHPLLYSQNSNSGPSNGGGTHSNGTHGSGTGTPVGSYGNGNDRASTLNNRAASPRSQYGQFSRRSSLTSVECYDFRVDFCQLADTQKCPVHISPTKKQ</sequence>
<feature type="region of interest" description="Disordered" evidence="1">
    <location>
        <begin position="1015"/>
        <end position="1070"/>
    </location>
</feature>
<feature type="compositionally biased region" description="Basic and acidic residues" evidence="1">
    <location>
        <begin position="853"/>
        <end position="865"/>
    </location>
</feature>
<protein>
    <recommendedName>
        <fullName evidence="6">Phosphatidylinositol-3,4,5-trisphosphate 3-phosphatase</fullName>
    </recommendedName>
</protein>
<dbReference type="Gene3D" id="2.60.40.1110">
    <property type="match status" value="1"/>
</dbReference>
<feature type="region of interest" description="Disordered" evidence="1">
    <location>
        <begin position="694"/>
        <end position="726"/>
    </location>
</feature>
<dbReference type="OrthoDB" id="6273691at2759"/>
<dbReference type="STRING" id="2018661.A0A2A2J264"/>
<evidence type="ECO:0000313" key="5">
    <source>
        <dbReference type="Proteomes" id="UP000218231"/>
    </source>
</evidence>
<gene>
    <name evidence="4" type="ORF">WR25_05925</name>
</gene>
<dbReference type="InterPro" id="IPR035892">
    <property type="entry name" value="C2_domain_sf"/>
</dbReference>
<evidence type="ECO:0000313" key="4">
    <source>
        <dbReference type="EMBL" id="PAV55679.1"/>
    </source>
</evidence>
<evidence type="ECO:0000259" key="2">
    <source>
        <dbReference type="PROSITE" id="PS51181"/>
    </source>
</evidence>
<dbReference type="AlphaFoldDB" id="A0A2A2J264"/>
<feature type="compositionally biased region" description="Pro residues" evidence="1">
    <location>
        <begin position="405"/>
        <end position="414"/>
    </location>
</feature>
<dbReference type="InterPro" id="IPR014020">
    <property type="entry name" value="Tensin_C2-dom"/>
</dbReference>
<dbReference type="EMBL" id="LIAE01010758">
    <property type="protein sequence ID" value="PAV55679.1"/>
    <property type="molecule type" value="Genomic_DNA"/>
</dbReference>
<evidence type="ECO:0000259" key="3">
    <source>
        <dbReference type="PROSITE" id="PS51182"/>
    </source>
</evidence>
<dbReference type="SUPFAM" id="SSF49562">
    <property type="entry name" value="C2 domain (Calcium/lipid-binding domain, CaLB)"/>
    <property type="match status" value="1"/>
</dbReference>
<comment type="caution">
    <text evidence="4">The sequence shown here is derived from an EMBL/GenBank/DDBJ whole genome shotgun (WGS) entry which is preliminary data.</text>
</comment>
<organism evidence="4 5">
    <name type="scientific">Diploscapter pachys</name>
    <dbReference type="NCBI Taxonomy" id="2018661"/>
    <lineage>
        <taxon>Eukaryota</taxon>
        <taxon>Metazoa</taxon>
        <taxon>Ecdysozoa</taxon>
        <taxon>Nematoda</taxon>
        <taxon>Chromadorea</taxon>
        <taxon>Rhabditida</taxon>
        <taxon>Rhabditina</taxon>
        <taxon>Rhabditomorpha</taxon>
        <taxon>Rhabditoidea</taxon>
        <taxon>Rhabditidae</taxon>
        <taxon>Diploscapter</taxon>
    </lineage>
</organism>
<evidence type="ECO:0008006" key="6">
    <source>
        <dbReference type="Google" id="ProtNLM"/>
    </source>
</evidence>
<feature type="region of interest" description="Disordered" evidence="1">
    <location>
        <begin position="315"/>
        <end position="340"/>
    </location>
</feature>
<accession>A0A2A2J264</accession>
<feature type="domain" description="Phosphatase tensin-type" evidence="2">
    <location>
        <begin position="15"/>
        <end position="186"/>
    </location>
</feature>
<feature type="compositionally biased region" description="Basic and acidic residues" evidence="1">
    <location>
        <begin position="824"/>
        <end position="839"/>
    </location>
</feature>
<evidence type="ECO:0000256" key="1">
    <source>
        <dbReference type="SAM" id="MobiDB-lite"/>
    </source>
</evidence>
<feature type="compositionally biased region" description="Polar residues" evidence="1">
    <location>
        <begin position="869"/>
        <end position="880"/>
    </location>
</feature>
<keyword evidence="5" id="KW-1185">Reference proteome</keyword>
<feature type="compositionally biased region" description="Gly residues" evidence="1">
    <location>
        <begin position="1025"/>
        <end position="1042"/>
    </location>
</feature>
<feature type="compositionally biased region" description="Basic residues" evidence="1">
    <location>
        <begin position="910"/>
        <end position="920"/>
    </location>
</feature>
<feature type="compositionally biased region" description="Basic and acidic residues" evidence="1">
    <location>
        <begin position="370"/>
        <end position="395"/>
    </location>
</feature>
<dbReference type="Gene3D" id="3.90.190.10">
    <property type="entry name" value="Protein tyrosine phosphatase superfamily"/>
    <property type="match status" value="1"/>
</dbReference>
<dbReference type="PANTHER" id="PTHR45734:SF10">
    <property type="entry name" value="BLISTERY, ISOFORM A"/>
    <property type="match status" value="1"/>
</dbReference>
<reference evidence="4 5" key="1">
    <citation type="journal article" date="2017" name="Curr. Biol.">
        <title>Genome architecture and evolution of a unichromosomal asexual nematode.</title>
        <authorList>
            <person name="Fradin H."/>
            <person name="Zegar C."/>
            <person name="Gutwein M."/>
            <person name="Lucas J."/>
            <person name="Kovtun M."/>
            <person name="Corcoran D."/>
            <person name="Baugh L.R."/>
            <person name="Kiontke K."/>
            <person name="Gunsalus K."/>
            <person name="Fitch D.H."/>
            <person name="Piano F."/>
        </authorList>
    </citation>
    <scope>NUCLEOTIDE SEQUENCE [LARGE SCALE GENOMIC DNA]</scope>
    <source>
        <strain evidence="4">PF1309</strain>
    </source>
</reference>
<dbReference type="InterPro" id="IPR029021">
    <property type="entry name" value="Prot-tyrosine_phosphatase-like"/>
</dbReference>
<dbReference type="PROSITE" id="PS51182">
    <property type="entry name" value="C2_TENSIN"/>
    <property type="match status" value="1"/>
</dbReference>
<dbReference type="Pfam" id="PF10409">
    <property type="entry name" value="PTEN_C2"/>
    <property type="match status" value="1"/>
</dbReference>
<feature type="compositionally biased region" description="Polar residues" evidence="1">
    <location>
        <begin position="1052"/>
        <end position="1070"/>
    </location>
</feature>
<feature type="region of interest" description="Disordered" evidence="1">
    <location>
        <begin position="593"/>
        <end position="614"/>
    </location>
</feature>
<dbReference type="Proteomes" id="UP000218231">
    <property type="component" value="Unassembled WGS sequence"/>
</dbReference>
<feature type="domain" description="C2 tensin-type" evidence="3">
    <location>
        <begin position="179"/>
        <end position="309"/>
    </location>
</feature>
<proteinExistence type="predicted"/>
<dbReference type="SMART" id="SM01326">
    <property type="entry name" value="PTEN_C2"/>
    <property type="match status" value="1"/>
</dbReference>
<feature type="compositionally biased region" description="Polar residues" evidence="1">
    <location>
        <begin position="596"/>
        <end position="610"/>
    </location>
</feature>
<dbReference type="PANTHER" id="PTHR45734">
    <property type="entry name" value="TENSIN"/>
    <property type="match status" value="1"/>
</dbReference>
<dbReference type="InterPro" id="IPR051484">
    <property type="entry name" value="Tensin_PTEN_phosphatase"/>
</dbReference>
<name>A0A2A2J264_9BILA</name>
<feature type="region of interest" description="Disordered" evidence="1">
    <location>
        <begin position="824"/>
        <end position="929"/>
    </location>
</feature>
<dbReference type="SUPFAM" id="SSF52799">
    <property type="entry name" value="(Phosphotyrosine protein) phosphatases II"/>
    <property type="match status" value="1"/>
</dbReference>
<feature type="region of interest" description="Disordered" evidence="1">
    <location>
        <begin position="359"/>
        <end position="473"/>
    </location>
</feature>
<dbReference type="GO" id="GO:0005925">
    <property type="term" value="C:focal adhesion"/>
    <property type="evidence" value="ECO:0007669"/>
    <property type="project" value="TreeGrafter"/>
</dbReference>
<dbReference type="InterPro" id="IPR029023">
    <property type="entry name" value="Tensin_phosphatase"/>
</dbReference>
<dbReference type="PROSITE" id="PS51181">
    <property type="entry name" value="PPASE_TENSIN"/>
    <property type="match status" value="1"/>
</dbReference>